<dbReference type="Proteomes" id="UP000714275">
    <property type="component" value="Unassembled WGS sequence"/>
</dbReference>
<comment type="caution">
    <text evidence="2">The sequence shown here is derived from an EMBL/GenBank/DDBJ whole genome shotgun (WGS) entry which is preliminary data.</text>
</comment>
<feature type="signal peptide" evidence="1">
    <location>
        <begin position="1"/>
        <end position="19"/>
    </location>
</feature>
<name>A0A9P6ZTF2_9AGAM</name>
<evidence type="ECO:0000256" key="1">
    <source>
        <dbReference type="SAM" id="SignalP"/>
    </source>
</evidence>
<keyword evidence="3" id="KW-1185">Reference proteome</keyword>
<feature type="chain" id="PRO_5040350081" evidence="1">
    <location>
        <begin position="20"/>
        <end position="244"/>
    </location>
</feature>
<accession>A0A9P6ZTF2</accession>
<dbReference type="EMBL" id="JABBWD010000027">
    <property type="protein sequence ID" value="KAG1776423.1"/>
    <property type="molecule type" value="Genomic_DNA"/>
</dbReference>
<dbReference type="OrthoDB" id="3255642at2759"/>
<gene>
    <name evidence="2" type="ORF">EV702DRAFT_1198430</name>
</gene>
<evidence type="ECO:0000313" key="2">
    <source>
        <dbReference type="EMBL" id="KAG1776423.1"/>
    </source>
</evidence>
<keyword evidence="1" id="KW-0732">Signal</keyword>
<protein>
    <submittedName>
        <fullName evidence="2">Uncharacterized protein</fullName>
    </submittedName>
</protein>
<proteinExistence type="predicted"/>
<evidence type="ECO:0000313" key="3">
    <source>
        <dbReference type="Proteomes" id="UP000714275"/>
    </source>
</evidence>
<sequence>MQLILPMLFLLLAPVAVTACEGDCIIDITNEYLNRYENILLTTLQNLETYHDDTQATQISEQLVPAASRRENSIVYFAPVLKAYNLTAYNSLEKAIFPSYFHGKCQDENGVNPSGCPNPDCPKVCGTPGSMVHFYPTLIKIVFDGTSSLLTNLTVPGSKPYNQIQQMVMADVNEGQKKRMENLSRIMPLRSRAAIQARSTHSVQQGLKKILKELRPTMLETCGGSNLSFCSWEQPMKEFILQYP</sequence>
<dbReference type="AlphaFoldDB" id="A0A9P6ZTF2"/>
<organism evidence="2 3">
    <name type="scientific">Suillus placidus</name>
    <dbReference type="NCBI Taxonomy" id="48579"/>
    <lineage>
        <taxon>Eukaryota</taxon>
        <taxon>Fungi</taxon>
        <taxon>Dikarya</taxon>
        <taxon>Basidiomycota</taxon>
        <taxon>Agaricomycotina</taxon>
        <taxon>Agaricomycetes</taxon>
        <taxon>Agaricomycetidae</taxon>
        <taxon>Boletales</taxon>
        <taxon>Suillineae</taxon>
        <taxon>Suillaceae</taxon>
        <taxon>Suillus</taxon>
    </lineage>
</organism>
<reference evidence="2" key="1">
    <citation type="journal article" date="2020" name="New Phytol.">
        <title>Comparative genomics reveals dynamic genome evolution in host specialist ectomycorrhizal fungi.</title>
        <authorList>
            <person name="Lofgren L.A."/>
            <person name="Nguyen N.H."/>
            <person name="Vilgalys R."/>
            <person name="Ruytinx J."/>
            <person name="Liao H.L."/>
            <person name="Branco S."/>
            <person name="Kuo A."/>
            <person name="LaButti K."/>
            <person name="Lipzen A."/>
            <person name="Andreopoulos W."/>
            <person name="Pangilinan J."/>
            <person name="Riley R."/>
            <person name="Hundley H."/>
            <person name="Na H."/>
            <person name="Barry K."/>
            <person name="Grigoriev I.V."/>
            <person name="Stajich J.E."/>
            <person name="Kennedy P.G."/>
        </authorList>
    </citation>
    <scope>NUCLEOTIDE SEQUENCE</scope>
    <source>
        <strain evidence="2">DOB743</strain>
    </source>
</reference>